<sequence length="81" mass="8277">MATNREELRFAEDLDAAPYEITPGVMMTVGGPPEQMVMPGDGAPGGAGARDGNGNVLLHPAPASVTLTCSFIPAAQRPSTP</sequence>
<evidence type="ECO:0000313" key="3">
    <source>
        <dbReference type="Proteomes" id="UP000007015"/>
    </source>
</evidence>
<dbReference type="Proteomes" id="UP000007015">
    <property type="component" value="Chromosome 12"/>
</dbReference>
<keyword evidence="3" id="KW-1185">Reference proteome</keyword>
<feature type="compositionally biased region" description="Gly residues" evidence="1">
    <location>
        <begin position="42"/>
        <end position="51"/>
    </location>
</feature>
<dbReference type="Gramene" id="BGIOSGA036997-TA">
    <property type="protein sequence ID" value="BGIOSGA036997-PA"/>
    <property type="gene ID" value="BGIOSGA036997"/>
</dbReference>
<dbReference type="AlphaFoldDB" id="B8BM27"/>
<dbReference type="HOGENOM" id="CLU_2578085_0_0_1"/>
<evidence type="ECO:0000256" key="1">
    <source>
        <dbReference type="SAM" id="MobiDB-lite"/>
    </source>
</evidence>
<proteinExistence type="predicted"/>
<name>B8BM27_ORYSI</name>
<evidence type="ECO:0000313" key="2">
    <source>
        <dbReference type="EMBL" id="EEC68869.1"/>
    </source>
</evidence>
<reference evidence="2 3" key="1">
    <citation type="journal article" date="2005" name="PLoS Biol.">
        <title>The genomes of Oryza sativa: a history of duplications.</title>
        <authorList>
            <person name="Yu J."/>
            <person name="Wang J."/>
            <person name="Lin W."/>
            <person name="Li S."/>
            <person name="Li H."/>
            <person name="Zhou J."/>
            <person name="Ni P."/>
            <person name="Dong W."/>
            <person name="Hu S."/>
            <person name="Zeng C."/>
            <person name="Zhang J."/>
            <person name="Zhang Y."/>
            <person name="Li R."/>
            <person name="Xu Z."/>
            <person name="Li S."/>
            <person name="Li X."/>
            <person name="Zheng H."/>
            <person name="Cong L."/>
            <person name="Lin L."/>
            <person name="Yin J."/>
            <person name="Geng J."/>
            <person name="Li G."/>
            <person name="Shi J."/>
            <person name="Liu J."/>
            <person name="Lv H."/>
            <person name="Li J."/>
            <person name="Wang J."/>
            <person name="Deng Y."/>
            <person name="Ran L."/>
            <person name="Shi X."/>
            <person name="Wang X."/>
            <person name="Wu Q."/>
            <person name="Li C."/>
            <person name="Ren X."/>
            <person name="Wang J."/>
            <person name="Wang X."/>
            <person name="Li D."/>
            <person name="Liu D."/>
            <person name="Zhang X."/>
            <person name="Ji Z."/>
            <person name="Zhao W."/>
            <person name="Sun Y."/>
            <person name="Zhang Z."/>
            <person name="Bao J."/>
            <person name="Han Y."/>
            <person name="Dong L."/>
            <person name="Ji J."/>
            <person name="Chen P."/>
            <person name="Wu S."/>
            <person name="Liu J."/>
            <person name="Xiao Y."/>
            <person name="Bu D."/>
            <person name="Tan J."/>
            <person name="Yang L."/>
            <person name="Ye C."/>
            <person name="Zhang J."/>
            <person name="Xu J."/>
            <person name="Zhou Y."/>
            <person name="Yu Y."/>
            <person name="Zhang B."/>
            <person name="Zhuang S."/>
            <person name="Wei H."/>
            <person name="Liu B."/>
            <person name="Lei M."/>
            <person name="Yu H."/>
            <person name="Li Y."/>
            <person name="Xu H."/>
            <person name="Wei S."/>
            <person name="He X."/>
            <person name="Fang L."/>
            <person name="Zhang Z."/>
            <person name="Zhang Y."/>
            <person name="Huang X."/>
            <person name="Su Z."/>
            <person name="Tong W."/>
            <person name="Li J."/>
            <person name="Tong Z."/>
            <person name="Li S."/>
            <person name="Ye J."/>
            <person name="Wang L."/>
            <person name="Fang L."/>
            <person name="Lei T."/>
            <person name="Chen C."/>
            <person name="Chen H."/>
            <person name="Xu Z."/>
            <person name="Li H."/>
            <person name="Huang H."/>
            <person name="Zhang F."/>
            <person name="Xu H."/>
            <person name="Li N."/>
            <person name="Zhao C."/>
            <person name="Li S."/>
            <person name="Dong L."/>
            <person name="Huang Y."/>
            <person name="Li L."/>
            <person name="Xi Y."/>
            <person name="Qi Q."/>
            <person name="Li W."/>
            <person name="Zhang B."/>
            <person name="Hu W."/>
            <person name="Zhang Y."/>
            <person name="Tian X."/>
            <person name="Jiao Y."/>
            <person name="Liang X."/>
            <person name="Jin J."/>
            <person name="Gao L."/>
            <person name="Zheng W."/>
            <person name="Hao B."/>
            <person name="Liu S."/>
            <person name="Wang W."/>
            <person name="Yuan L."/>
            <person name="Cao M."/>
            <person name="McDermott J."/>
            <person name="Samudrala R."/>
            <person name="Wang J."/>
            <person name="Wong G.K."/>
            <person name="Yang H."/>
        </authorList>
    </citation>
    <scope>NUCLEOTIDE SEQUENCE [LARGE SCALE GENOMIC DNA]</scope>
    <source>
        <strain evidence="3">cv. 93-11</strain>
    </source>
</reference>
<dbReference type="EMBL" id="CM000137">
    <property type="protein sequence ID" value="EEC68869.1"/>
    <property type="molecule type" value="Genomic_DNA"/>
</dbReference>
<organism evidence="2 3">
    <name type="scientific">Oryza sativa subsp. indica</name>
    <name type="common">Rice</name>
    <dbReference type="NCBI Taxonomy" id="39946"/>
    <lineage>
        <taxon>Eukaryota</taxon>
        <taxon>Viridiplantae</taxon>
        <taxon>Streptophyta</taxon>
        <taxon>Embryophyta</taxon>
        <taxon>Tracheophyta</taxon>
        <taxon>Spermatophyta</taxon>
        <taxon>Magnoliopsida</taxon>
        <taxon>Liliopsida</taxon>
        <taxon>Poales</taxon>
        <taxon>Poaceae</taxon>
        <taxon>BOP clade</taxon>
        <taxon>Oryzoideae</taxon>
        <taxon>Oryzeae</taxon>
        <taxon>Oryzinae</taxon>
        <taxon>Oryza</taxon>
        <taxon>Oryza sativa</taxon>
    </lineage>
</organism>
<gene>
    <name evidence="2" type="ORF">OsI_37480</name>
</gene>
<protein>
    <submittedName>
        <fullName evidence="2">Uncharacterized protein</fullName>
    </submittedName>
</protein>
<feature type="region of interest" description="Disordered" evidence="1">
    <location>
        <begin position="36"/>
        <end position="55"/>
    </location>
</feature>
<accession>B8BM27</accession>